<dbReference type="GO" id="GO:0008270">
    <property type="term" value="F:zinc ion binding"/>
    <property type="evidence" value="ECO:0007669"/>
    <property type="project" value="UniProtKB-KW"/>
</dbReference>
<proteinExistence type="predicted"/>
<evidence type="ECO:0000256" key="13">
    <source>
        <dbReference type="ARBA" id="ARBA00023136"/>
    </source>
</evidence>
<keyword evidence="9" id="KW-0833">Ubl conjugation pathway</keyword>
<dbReference type="InterPro" id="IPR001841">
    <property type="entry name" value="Znf_RING"/>
</dbReference>
<comment type="subcellular location">
    <subcellularLocation>
        <location evidence="2">Membrane</location>
        <topology evidence="2">Multi-pass membrane protein</topology>
    </subcellularLocation>
</comment>
<protein>
    <recommendedName>
        <fullName evidence="3">RING-type E3 ubiquitin transferase</fullName>
        <ecNumber evidence="3">2.3.2.27</ecNumber>
    </recommendedName>
</protein>
<sequence>MQRRSGESKHMHFINGANSRKKLNIVEKINVLEKVHILPIEKSISNFDQLYGKLNVLRNDRCVLHEGFIIHLNGSEGEKEAVIENIKDFHRKNQQICANKEESTSSDRYEKLKENEMNFEIGKSMMEEGNAEEGNTEEGNTEEGNTEERNTEEGNPDEGNPSTVRENASIHNKDQISIPKEENTRERKDVHFNNQVKYVVINCIPSRGVLSKDTLIYTDGKYVNTLNKIHILMIRDRNYNIYHRKVKRKLFSLRKYFLKKGSEFFSEVISFFPFYVDSFSKKWEEKRKNNMNVLMFSKSKEGSISSTPLLQKKKKKNFILQKILLSYLHPYFKNNKSRLFYAGKLILTNNFTFLVSKVDADVDVGVGFVDDATEIILSADSYEQYDRVHIVPMHDTLPTTYNYNLFRDYIRPYLERHYLDVFSIYDTFFYKGIQFKIMGVNPENVMYGKGRISCNTFIYMNGAIKPTFFDVISKESMNYIKCLPFEYKPYAVLNILQHLDTDSLLRLFPSSNGSMQGDRTREEGVLRLLTKHRYVFGKAESLTGGGGKRECVDIYEDRSGDANSDEGRGGDTNSDEGRSGDANSDEGRSGDANSDEGRSGDANSDEGRSGDNDEAGDGEDDGDRNRVGQERDGIVSRKNLINDQCAVCFEYFQDFDKCIKLTCLHTYHWKCVKNWFKFNLTCPCCRHKLAV</sequence>
<evidence type="ECO:0000256" key="9">
    <source>
        <dbReference type="ARBA" id="ARBA00022786"/>
    </source>
</evidence>
<keyword evidence="6" id="KW-0479">Metal-binding</keyword>
<dbReference type="GO" id="GO:0061630">
    <property type="term" value="F:ubiquitin protein ligase activity"/>
    <property type="evidence" value="ECO:0007669"/>
    <property type="project" value="UniProtKB-EC"/>
</dbReference>
<keyword evidence="12" id="KW-1133">Transmembrane helix</keyword>
<evidence type="ECO:0000256" key="8">
    <source>
        <dbReference type="ARBA" id="ARBA00022771"/>
    </source>
</evidence>
<evidence type="ECO:0000256" key="5">
    <source>
        <dbReference type="ARBA" id="ARBA00022692"/>
    </source>
</evidence>
<dbReference type="CDD" id="cd16454">
    <property type="entry name" value="RING-H2_PA-TM-RING"/>
    <property type="match status" value="1"/>
</dbReference>
<keyword evidence="8 14" id="KW-0863">Zinc-finger</keyword>
<feature type="compositionally biased region" description="Acidic residues" evidence="15">
    <location>
        <begin position="129"/>
        <end position="145"/>
    </location>
</feature>
<reference evidence="17 18" key="1">
    <citation type="submission" date="2016-06" db="EMBL/GenBank/DDBJ databases">
        <authorList>
            <consortium name="Pathogen Informatics"/>
        </authorList>
    </citation>
    <scope>NUCLEOTIDE SEQUENCE [LARGE SCALE GENOMIC DNA]</scope>
    <source>
        <strain evidence="17">PowCR01</strain>
    </source>
</reference>
<evidence type="ECO:0000256" key="11">
    <source>
        <dbReference type="ARBA" id="ARBA00022840"/>
    </source>
</evidence>
<dbReference type="InterPro" id="IPR013083">
    <property type="entry name" value="Znf_RING/FYVE/PHD"/>
</dbReference>
<accession>A0A1C3KR89</accession>
<dbReference type="GO" id="GO:0016020">
    <property type="term" value="C:membrane"/>
    <property type="evidence" value="ECO:0007669"/>
    <property type="project" value="UniProtKB-SubCell"/>
</dbReference>
<evidence type="ECO:0000256" key="3">
    <source>
        <dbReference type="ARBA" id="ARBA00012483"/>
    </source>
</evidence>
<evidence type="ECO:0000313" key="18">
    <source>
        <dbReference type="Proteomes" id="UP000243200"/>
    </source>
</evidence>
<dbReference type="EC" id="2.3.2.27" evidence="3"/>
<keyword evidence="5" id="KW-0812">Transmembrane</keyword>
<evidence type="ECO:0000256" key="15">
    <source>
        <dbReference type="SAM" id="MobiDB-lite"/>
    </source>
</evidence>
<dbReference type="Gene3D" id="3.10.330.10">
    <property type="match status" value="1"/>
</dbReference>
<evidence type="ECO:0000256" key="4">
    <source>
        <dbReference type="ARBA" id="ARBA00022679"/>
    </source>
</evidence>
<dbReference type="Pfam" id="PF13639">
    <property type="entry name" value="zf-RING_2"/>
    <property type="match status" value="1"/>
</dbReference>
<evidence type="ECO:0000256" key="14">
    <source>
        <dbReference type="PROSITE-ProRule" id="PRU00175"/>
    </source>
</evidence>
<keyword evidence="13" id="KW-0472">Membrane</keyword>
<feature type="compositionally biased region" description="Basic and acidic residues" evidence="15">
    <location>
        <begin position="558"/>
        <end position="611"/>
    </location>
</feature>
<feature type="compositionally biased region" description="Basic and acidic residues" evidence="15">
    <location>
        <begin position="171"/>
        <end position="189"/>
    </location>
</feature>
<feature type="region of interest" description="Disordered" evidence="15">
    <location>
        <begin position="558"/>
        <end position="630"/>
    </location>
</feature>
<dbReference type="VEuPathDB" id="PlasmoDB:POWCR01_080012400"/>
<dbReference type="PROSITE" id="PS50089">
    <property type="entry name" value="ZF_RING_2"/>
    <property type="match status" value="1"/>
</dbReference>
<evidence type="ECO:0000256" key="1">
    <source>
        <dbReference type="ARBA" id="ARBA00000900"/>
    </source>
</evidence>
<evidence type="ECO:0000256" key="6">
    <source>
        <dbReference type="ARBA" id="ARBA00022723"/>
    </source>
</evidence>
<dbReference type="PANTHER" id="PTHR45977:SF4">
    <property type="entry name" value="RING-TYPE DOMAIN-CONTAINING PROTEIN"/>
    <property type="match status" value="1"/>
</dbReference>
<dbReference type="GO" id="GO:0016567">
    <property type="term" value="P:protein ubiquitination"/>
    <property type="evidence" value="ECO:0007669"/>
    <property type="project" value="TreeGrafter"/>
</dbReference>
<evidence type="ECO:0000256" key="7">
    <source>
        <dbReference type="ARBA" id="ARBA00022741"/>
    </source>
</evidence>
<organism evidence="17 18">
    <name type="scientific">Plasmodium ovale</name>
    <name type="common">malaria parasite P. ovale</name>
    <dbReference type="NCBI Taxonomy" id="36330"/>
    <lineage>
        <taxon>Eukaryota</taxon>
        <taxon>Sar</taxon>
        <taxon>Alveolata</taxon>
        <taxon>Apicomplexa</taxon>
        <taxon>Aconoidasida</taxon>
        <taxon>Haemosporida</taxon>
        <taxon>Plasmodiidae</taxon>
        <taxon>Plasmodium</taxon>
        <taxon>Plasmodium (Plasmodium)</taxon>
    </lineage>
</organism>
<keyword evidence="10" id="KW-0862">Zinc</keyword>
<evidence type="ECO:0000256" key="10">
    <source>
        <dbReference type="ARBA" id="ARBA00022833"/>
    </source>
</evidence>
<dbReference type="VEuPathDB" id="PlasmoDB:PocGH01_08015200"/>
<dbReference type="GO" id="GO:0006511">
    <property type="term" value="P:ubiquitin-dependent protein catabolic process"/>
    <property type="evidence" value="ECO:0007669"/>
    <property type="project" value="TreeGrafter"/>
</dbReference>
<evidence type="ECO:0000256" key="2">
    <source>
        <dbReference type="ARBA" id="ARBA00004141"/>
    </source>
</evidence>
<evidence type="ECO:0000313" key="17">
    <source>
        <dbReference type="EMBL" id="SBT76629.1"/>
    </source>
</evidence>
<feature type="compositionally biased region" description="Polar residues" evidence="15">
    <location>
        <begin position="160"/>
        <end position="170"/>
    </location>
</feature>
<dbReference type="SUPFAM" id="SSF57850">
    <property type="entry name" value="RING/U-box"/>
    <property type="match status" value="1"/>
</dbReference>
<keyword evidence="7" id="KW-0547">Nucleotide-binding</keyword>
<dbReference type="Proteomes" id="UP000243200">
    <property type="component" value="Chromosome 8"/>
</dbReference>
<dbReference type="InterPro" id="IPR029067">
    <property type="entry name" value="CDC48_domain_2-like_sf"/>
</dbReference>
<feature type="region of interest" description="Disordered" evidence="15">
    <location>
        <begin position="128"/>
        <end position="189"/>
    </location>
</feature>
<dbReference type="PANTHER" id="PTHR45977">
    <property type="entry name" value="TARGET OF ERK KINASE MPK-1"/>
    <property type="match status" value="1"/>
</dbReference>
<comment type="catalytic activity">
    <reaction evidence="1">
        <text>S-ubiquitinyl-[E2 ubiquitin-conjugating enzyme]-L-cysteine + [acceptor protein]-L-lysine = [E2 ubiquitin-conjugating enzyme]-L-cysteine + N(6)-ubiquitinyl-[acceptor protein]-L-lysine.</text>
        <dbReference type="EC" id="2.3.2.27"/>
    </reaction>
</comment>
<evidence type="ECO:0000256" key="12">
    <source>
        <dbReference type="ARBA" id="ARBA00022989"/>
    </source>
</evidence>
<dbReference type="GO" id="GO:0005524">
    <property type="term" value="F:ATP binding"/>
    <property type="evidence" value="ECO:0007669"/>
    <property type="project" value="UniProtKB-KW"/>
</dbReference>
<dbReference type="Gene3D" id="3.30.40.10">
    <property type="entry name" value="Zinc/RING finger domain, C3HC4 (zinc finger)"/>
    <property type="match status" value="1"/>
</dbReference>
<dbReference type="AlphaFoldDB" id="A0A1C3KR89"/>
<evidence type="ECO:0000259" key="16">
    <source>
        <dbReference type="PROSITE" id="PS50089"/>
    </source>
</evidence>
<dbReference type="EMBL" id="LT594512">
    <property type="protein sequence ID" value="SBT76629.1"/>
    <property type="molecule type" value="Genomic_DNA"/>
</dbReference>
<gene>
    <name evidence="17" type="primary">PowCR01_080012400</name>
    <name evidence="17" type="ORF">POWCR01_080012400</name>
</gene>
<feature type="compositionally biased region" description="Acidic residues" evidence="15">
    <location>
        <begin position="612"/>
        <end position="622"/>
    </location>
</feature>
<name>A0A1C3KR89_PLAOA</name>
<feature type="domain" description="RING-type" evidence="16">
    <location>
        <begin position="645"/>
        <end position="686"/>
    </location>
</feature>
<dbReference type="OrthoDB" id="8062037at2759"/>
<dbReference type="SMART" id="SM00184">
    <property type="entry name" value="RING"/>
    <property type="match status" value="1"/>
</dbReference>
<keyword evidence="4" id="KW-0808">Transferase</keyword>
<keyword evidence="11" id="KW-0067">ATP-binding</keyword>
<dbReference type="SUPFAM" id="SSF54585">
    <property type="entry name" value="Cdc48 domain 2-like"/>
    <property type="match status" value="1"/>
</dbReference>